<dbReference type="Proteomes" id="UP000583929">
    <property type="component" value="Unassembled WGS sequence"/>
</dbReference>
<dbReference type="Proteomes" id="UP000525078">
    <property type="component" value="Unassembled WGS sequence"/>
</dbReference>
<proteinExistence type="predicted"/>
<dbReference type="EMBL" id="JAATIP010000043">
    <property type="protein sequence ID" value="KAF4386123.1"/>
    <property type="molecule type" value="Genomic_DNA"/>
</dbReference>
<gene>
    <name evidence="1" type="ORF">F8388_016375</name>
    <name evidence="2" type="ORF">G4B88_013490</name>
</gene>
<accession>A0A7J6GT76</accession>
<evidence type="ECO:0000313" key="2">
    <source>
        <dbReference type="EMBL" id="KAF4395716.1"/>
    </source>
</evidence>
<evidence type="ECO:0000313" key="3">
    <source>
        <dbReference type="Proteomes" id="UP000525078"/>
    </source>
</evidence>
<name>A0A7J6GT76_CANSA</name>
<evidence type="ECO:0000313" key="4">
    <source>
        <dbReference type="Proteomes" id="UP000583929"/>
    </source>
</evidence>
<dbReference type="EMBL" id="JAATIQ010000039">
    <property type="protein sequence ID" value="KAF4395716.1"/>
    <property type="molecule type" value="Genomic_DNA"/>
</dbReference>
<evidence type="ECO:0000313" key="1">
    <source>
        <dbReference type="EMBL" id="KAF4386123.1"/>
    </source>
</evidence>
<dbReference type="AlphaFoldDB" id="A0A7J6GT76"/>
<comment type="caution">
    <text evidence="1">The sequence shown here is derived from an EMBL/GenBank/DDBJ whole genome shotgun (WGS) entry which is preliminary data.</text>
</comment>
<organism evidence="1 3">
    <name type="scientific">Cannabis sativa</name>
    <name type="common">Hemp</name>
    <name type="synonym">Marijuana</name>
    <dbReference type="NCBI Taxonomy" id="3483"/>
    <lineage>
        <taxon>Eukaryota</taxon>
        <taxon>Viridiplantae</taxon>
        <taxon>Streptophyta</taxon>
        <taxon>Embryophyta</taxon>
        <taxon>Tracheophyta</taxon>
        <taxon>Spermatophyta</taxon>
        <taxon>Magnoliopsida</taxon>
        <taxon>eudicotyledons</taxon>
        <taxon>Gunneridae</taxon>
        <taxon>Pentapetalae</taxon>
        <taxon>rosids</taxon>
        <taxon>fabids</taxon>
        <taxon>Rosales</taxon>
        <taxon>Cannabaceae</taxon>
        <taxon>Cannabis</taxon>
    </lineage>
</organism>
<protein>
    <submittedName>
        <fullName evidence="1">Uncharacterized protein</fullName>
    </submittedName>
</protein>
<sequence>MNTDFMFSWPRASTCRALFHDASPLTDDTVAIWPSNGSEVKSELWVKEKQSNKSSHNKCSSKLKGIAISLWQCSLKLKSTAIYKLQWAHMPCSLRV</sequence>
<keyword evidence="4" id="KW-1185">Reference proteome</keyword>
<reference evidence="3 4" key="1">
    <citation type="journal article" date="2020" name="bioRxiv">
        <title>Sequence and annotation of 42 cannabis genomes reveals extensive copy number variation in cannabinoid synthesis and pathogen resistance genes.</title>
        <authorList>
            <person name="Mckernan K.J."/>
            <person name="Helbert Y."/>
            <person name="Kane L.T."/>
            <person name="Ebling H."/>
            <person name="Zhang L."/>
            <person name="Liu B."/>
            <person name="Eaton Z."/>
            <person name="Mclaughlin S."/>
            <person name="Kingan S."/>
            <person name="Baybayan P."/>
            <person name="Concepcion G."/>
            <person name="Jordan M."/>
            <person name="Riva A."/>
            <person name="Barbazuk W."/>
            <person name="Harkins T."/>
        </authorList>
    </citation>
    <scope>NUCLEOTIDE SEQUENCE [LARGE SCALE GENOMIC DNA]</scope>
    <source>
        <strain evidence="3 4">cv. Jamaican Lion 4</strain>
        <strain evidence="2">Father</strain>
        <strain evidence="1">Mother</strain>
        <tissue evidence="1">Leaf</tissue>
    </source>
</reference>